<dbReference type="PROSITE" id="PS51770">
    <property type="entry name" value="HOTDOG_ACOT"/>
    <property type="match status" value="1"/>
</dbReference>
<accession>A0A1N7DWC6</accession>
<dbReference type="InterPro" id="IPR040170">
    <property type="entry name" value="Cytosol_ACT"/>
</dbReference>
<proteinExistence type="predicted"/>
<gene>
    <name evidence="3" type="ORF">SAMN05421858_3803</name>
</gene>
<reference evidence="4" key="1">
    <citation type="submission" date="2017-01" db="EMBL/GenBank/DDBJ databases">
        <authorList>
            <person name="Varghese N."/>
            <person name="Submissions S."/>
        </authorList>
    </citation>
    <scope>NUCLEOTIDE SEQUENCE [LARGE SCALE GENOMIC DNA]</scope>
    <source>
        <strain evidence="4">CGMCC 1.7737</strain>
    </source>
</reference>
<dbReference type="Proteomes" id="UP000186914">
    <property type="component" value="Unassembled WGS sequence"/>
</dbReference>
<dbReference type="EMBL" id="FTNO01000005">
    <property type="protein sequence ID" value="SIR80142.1"/>
    <property type="molecule type" value="Genomic_DNA"/>
</dbReference>
<dbReference type="InterPro" id="IPR029069">
    <property type="entry name" value="HotDog_dom_sf"/>
</dbReference>
<dbReference type="CDD" id="cd03442">
    <property type="entry name" value="BFIT_BACH"/>
    <property type="match status" value="1"/>
</dbReference>
<evidence type="ECO:0000259" key="2">
    <source>
        <dbReference type="PROSITE" id="PS51770"/>
    </source>
</evidence>
<dbReference type="InterPro" id="IPR033120">
    <property type="entry name" value="HOTDOG_ACOT"/>
</dbReference>
<dbReference type="Pfam" id="PF03061">
    <property type="entry name" value="4HBT"/>
    <property type="match status" value="1"/>
</dbReference>
<organism evidence="3 4">
    <name type="scientific">Haladaptatus litoreus</name>
    <dbReference type="NCBI Taxonomy" id="553468"/>
    <lineage>
        <taxon>Archaea</taxon>
        <taxon>Methanobacteriati</taxon>
        <taxon>Methanobacteriota</taxon>
        <taxon>Stenosarchaea group</taxon>
        <taxon>Halobacteria</taxon>
        <taxon>Halobacteriales</taxon>
        <taxon>Haladaptataceae</taxon>
        <taxon>Haladaptatus</taxon>
    </lineage>
</organism>
<dbReference type="GO" id="GO:0005829">
    <property type="term" value="C:cytosol"/>
    <property type="evidence" value="ECO:0007669"/>
    <property type="project" value="TreeGrafter"/>
</dbReference>
<name>A0A1N7DWC6_9EURY</name>
<sequence length="224" mass="25286">MRETAPLSESHTVMSEILMPNDANNLGRALGGSVLHWMDICAAISSRRFSQRQVVTASMDHVDFLGPIDLGDIVTIEGYVFETGRTSMEVVVNVGAERPCENENRTLQPRFSRWSRWTKTRNRRRWRTFAVRMANRKRSATTPSGVVANAGKRWVRRKTRRSVSILAYDQSSDPPLWYSVTCVSKKFFSLLRSVCSDIHGNGFSVPYCSGRSNCPNLRSAMCST</sequence>
<dbReference type="AlphaFoldDB" id="A0A1N7DWC6"/>
<evidence type="ECO:0000313" key="4">
    <source>
        <dbReference type="Proteomes" id="UP000186914"/>
    </source>
</evidence>
<dbReference type="InterPro" id="IPR006683">
    <property type="entry name" value="Thioestr_dom"/>
</dbReference>
<evidence type="ECO:0000256" key="1">
    <source>
        <dbReference type="ARBA" id="ARBA00022801"/>
    </source>
</evidence>
<keyword evidence="1" id="KW-0378">Hydrolase</keyword>
<dbReference type="SUPFAM" id="SSF54637">
    <property type="entry name" value="Thioesterase/thiol ester dehydrase-isomerase"/>
    <property type="match status" value="1"/>
</dbReference>
<protein>
    <submittedName>
        <fullName evidence="3">Thioesterase superfamily protein</fullName>
    </submittedName>
</protein>
<feature type="domain" description="HotDog ACOT-type" evidence="2">
    <location>
        <begin position="8"/>
        <end position="119"/>
    </location>
</feature>
<keyword evidence="4" id="KW-1185">Reference proteome</keyword>
<dbReference type="GO" id="GO:0009062">
    <property type="term" value="P:fatty acid catabolic process"/>
    <property type="evidence" value="ECO:0007669"/>
    <property type="project" value="TreeGrafter"/>
</dbReference>
<dbReference type="PANTHER" id="PTHR11049:SF24">
    <property type="entry name" value="CYTOSOLIC ACYL COENZYME A THIOESTER HYDROLASE"/>
    <property type="match status" value="1"/>
</dbReference>
<dbReference type="GO" id="GO:0052816">
    <property type="term" value="F:long-chain fatty acyl-CoA hydrolase activity"/>
    <property type="evidence" value="ECO:0007669"/>
    <property type="project" value="TreeGrafter"/>
</dbReference>
<dbReference type="GO" id="GO:0006637">
    <property type="term" value="P:acyl-CoA metabolic process"/>
    <property type="evidence" value="ECO:0007669"/>
    <property type="project" value="TreeGrafter"/>
</dbReference>
<dbReference type="PANTHER" id="PTHR11049">
    <property type="entry name" value="ACYL COENZYME A THIOESTER HYDROLASE"/>
    <property type="match status" value="1"/>
</dbReference>
<evidence type="ECO:0000313" key="3">
    <source>
        <dbReference type="EMBL" id="SIR80142.1"/>
    </source>
</evidence>
<dbReference type="Gene3D" id="3.10.129.10">
    <property type="entry name" value="Hotdog Thioesterase"/>
    <property type="match status" value="1"/>
</dbReference>